<sequence length="66" mass="7687">INRGEINGILLGDNGYTCTQFLLTPLLHPRPGPETRYNRTHVKTRRVVEKLFGRLKMKFRAIFNAF</sequence>
<dbReference type="InterPro" id="IPR027806">
    <property type="entry name" value="HARBI1_dom"/>
</dbReference>
<keyword evidence="5" id="KW-1185">Reference proteome</keyword>
<evidence type="ECO:0000313" key="4">
    <source>
        <dbReference type="EMBL" id="KAJ8946214.1"/>
    </source>
</evidence>
<feature type="domain" description="DDE Tnp4" evidence="3">
    <location>
        <begin position="9"/>
        <end position="62"/>
    </location>
</feature>
<reference evidence="4" key="1">
    <citation type="journal article" date="2023" name="Insect Mol. Biol.">
        <title>Genome sequencing provides insights into the evolution of gene families encoding plant cell wall-degrading enzymes in longhorned beetles.</title>
        <authorList>
            <person name="Shin N.R."/>
            <person name="Okamura Y."/>
            <person name="Kirsch R."/>
            <person name="Pauchet Y."/>
        </authorList>
    </citation>
    <scope>NUCLEOTIDE SEQUENCE</scope>
    <source>
        <strain evidence="4">RBIC_L_NR</strain>
    </source>
</reference>
<gene>
    <name evidence="4" type="ORF">NQ314_008942</name>
</gene>
<proteinExistence type="predicted"/>
<comment type="cofactor">
    <cofactor evidence="1">
        <name>a divalent metal cation</name>
        <dbReference type="ChEBI" id="CHEBI:60240"/>
    </cofactor>
</comment>
<evidence type="ECO:0000259" key="3">
    <source>
        <dbReference type="Pfam" id="PF13359"/>
    </source>
</evidence>
<dbReference type="EMBL" id="JANEYF010002457">
    <property type="protein sequence ID" value="KAJ8946214.1"/>
    <property type="molecule type" value="Genomic_DNA"/>
</dbReference>
<dbReference type="GO" id="GO:0046872">
    <property type="term" value="F:metal ion binding"/>
    <property type="evidence" value="ECO:0007669"/>
    <property type="project" value="UniProtKB-KW"/>
</dbReference>
<protein>
    <recommendedName>
        <fullName evidence="3">DDE Tnp4 domain-containing protein</fullName>
    </recommendedName>
</protein>
<dbReference type="AlphaFoldDB" id="A0AAV8Y6A9"/>
<feature type="non-terminal residue" evidence="4">
    <location>
        <position position="1"/>
    </location>
</feature>
<evidence type="ECO:0000313" key="5">
    <source>
        <dbReference type="Proteomes" id="UP001162156"/>
    </source>
</evidence>
<dbReference type="Pfam" id="PF13359">
    <property type="entry name" value="DDE_Tnp_4"/>
    <property type="match status" value="1"/>
</dbReference>
<accession>A0AAV8Y6A9</accession>
<dbReference type="Proteomes" id="UP001162156">
    <property type="component" value="Unassembled WGS sequence"/>
</dbReference>
<keyword evidence="2" id="KW-0479">Metal-binding</keyword>
<evidence type="ECO:0000256" key="1">
    <source>
        <dbReference type="ARBA" id="ARBA00001968"/>
    </source>
</evidence>
<evidence type="ECO:0000256" key="2">
    <source>
        <dbReference type="ARBA" id="ARBA00022723"/>
    </source>
</evidence>
<name>A0AAV8Y6A9_9CUCU</name>
<comment type="caution">
    <text evidence="4">The sequence shown here is derived from an EMBL/GenBank/DDBJ whole genome shotgun (WGS) entry which is preliminary data.</text>
</comment>
<organism evidence="4 5">
    <name type="scientific">Rhamnusium bicolor</name>
    <dbReference type="NCBI Taxonomy" id="1586634"/>
    <lineage>
        <taxon>Eukaryota</taxon>
        <taxon>Metazoa</taxon>
        <taxon>Ecdysozoa</taxon>
        <taxon>Arthropoda</taxon>
        <taxon>Hexapoda</taxon>
        <taxon>Insecta</taxon>
        <taxon>Pterygota</taxon>
        <taxon>Neoptera</taxon>
        <taxon>Endopterygota</taxon>
        <taxon>Coleoptera</taxon>
        <taxon>Polyphaga</taxon>
        <taxon>Cucujiformia</taxon>
        <taxon>Chrysomeloidea</taxon>
        <taxon>Cerambycidae</taxon>
        <taxon>Lepturinae</taxon>
        <taxon>Rhagiini</taxon>
        <taxon>Rhamnusium</taxon>
    </lineage>
</organism>